<sequence length="256" mass="28179">MMTILFHCFINIVPTDDDDDDDDGCIDDDPKRLFNVVRPDDDVFVAAEDNDKDPLDVFDDDDDDRVDLDEPDVDCCLLLLLLVIYGFNGGTIFDANDLEFVIEIDNLFIEFLSALLLLLSDIESRRVVVVIVDDVGVNMADTDNGDDFIGMDLGDDCCCLLPNDEQSSDLDINLCGDCEDSDGKFFFLIMEDSSSFCLSSLMSITNEFSSPSSSSESSIERSISTINFGSIELSSSSSTINCGGEHDDDNGESFDL</sequence>
<feature type="region of interest" description="Disordered" evidence="1">
    <location>
        <begin position="235"/>
        <end position="256"/>
    </location>
</feature>
<comment type="caution">
    <text evidence="2">The sequence shown here is derived from an EMBL/GenBank/DDBJ whole genome shotgun (WGS) entry which is preliminary data.</text>
</comment>
<name>A0A922I2A5_DERFA</name>
<keyword evidence="3" id="KW-1185">Reference proteome</keyword>
<dbReference type="EMBL" id="ASGP02000003">
    <property type="protein sequence ID" value="KAH9517223.1"/>
    <property type="molecule type" value="Genomic_DNA"/>
</dbReference>
<evidence type="ECO:0000313" key="3">
    <source>
        <dbReference type="Proteomes" id="UP000790347"/>
    </source>
</evidence>
<gene>
    <name evidence="2" type="ORF">DERF_007906</name>
</gene>
<reference evidence="2" key="1">
    <citation type="submission" date="2013-05" db="EMBL/GenBank/DDBJ databases">
        <authorList>
            <person name="Yim A.K.Y."/>
            <person name="Chan T.F."/>
            <person name="Ji K.M."/>
            <person name="Liu X.Y."/>
            <person name="Zhou J.W."/>
            <person name="Li R.Q."/>
            <person name="Yang K.Y."/>
            <person name="Li J."/>
            <person name="Li M."/>
            <person name="Law P.T.W."/>
            <person name="Wu Y.L."/>
            <person name="Cai Z.L."/>
            <person name="Qin H."/>
            <person name="Bao Y."/>
            <person name="Leung R.K.K."/>
            <person name="Ng P.K.S."/>
            <person name="Zou J."/>
            <person name="Zhong X.J."/>
            <person name="Ran P.X."/>
            <person name="Zhong N.S."/>
            <person name="Liu Z.G."/>
            <person name="Tsui S.K.W."/>
        </authorList>
    </citation>
    <scope>NUCLEOTIDE SEQUENCE</scope>
    <source>
        <strain evidence="2">Derf</strain>
        <tissue evidence="2">Whole organism</tissue>
    </source>
</reference>
<feature type="compositionally biased region" description="Acidic residues" evidence="1">
    <location>
        <begin position="246"/>
        <end position="256"/>
    </location>
</feature>
<evidence type="ECO:0000256" key="1">
    <source>
        <dbReference type="SAM" id="MobiDB-lite"/>
    </source>
</evidence>
<evidence type="ECO:0000313" key="2">
    <source>
        <dbReference type="EMBL" id="KAH9517223.1"/>
    </source>
</evidence>
<dbReference type="AlphaFoldDB" id="A0A922I2A5"/>
<proteinExistence type="predicted"/>
<organism evidence="2 3">
    <name type="scientific">Dermatophagoides farinae</name>
    <name type="common">American house dust mite</name>
    <dbReference type="NCBI Taxonomy" id="6954"/>
    <lineage>
        <taxon>Eukaryota</taxon>
        <taxon>Metazoa</taxon>
        <taxon>Ecdysozoa</taxon>
        <taxon>Arthropoda</taxon>
        <taxon>Chelicerata</taxon>
        <taxon>Arachnida</taxon>
        <taxon>Acari</taxon>
        <taxon>Acariformes</taxon>
        <taxon>Sarcoptiformes</taxon>
        <taxon>Astigmata</taxon>
        <taxon>Psoroptidia</taxon>
        <taxon>Analgoidea</taxon>
        <taxon>Pyroglyphidae</taxon>
        <taxon>Dermatophagoidinae</taxon>
        <taxon>Dermatophagoides</taxon>
    </lineage>
</organism>
<protein>
    <submittedName>
        <fullName evidence="2">Uncharacterized protein</fullName>
    </submittedName>
</protein>
<reference evidence="2" key="2">
    <citation type="journal article" date="2022" name="Res Sq">
        <title>Comparative Genomics Reveals Insights into the Divergent Evolution of Astigmatic Mites and Household Pest Adaptations.</title>
        <authorList>
            <person name="Xiong Q."/>
            <person name="Wan A.T.-Y."/>
            <person name="Liu X.-Y."/>
            <person name="Fung C.S.-H."/>
            <person name="Xiao X."/>
            <person name="Malainual N."/>
            <person name="Hou J."/>
            <person name="Wang L."/>
            <person name="Wang M."/>
            <person name="Yang K."/>
            <person name="Cui Y."/>
            <person name="Leung E."/>
            <person name="Nong W."/>
            <person name="Shin S.-K."/>
            <person name="Au S."/>
            <person name="Jeong K.Y."/>
            <person name="Chew F.T."/>
            <person name="Hui J."/>
            <person name="Leung T.F."/>
            <person name="Tungtrongchitr A."/>
            <person name="Zhong N."/>
            <person name="Liu Z."/>
            <person name="Tsui S."/>
        </authorList>
    </citation>
    <scope>NUCLEOTIDE SEQUENCE</scope>
    <source>
        <strain evidence="2">Derf</strain>
        <tissue evidence="2">Whole organism</tissue>
    </source>
</reference>
<dbReference type="Proteomes" id="UP000790347">
    <property type="component" value="Unassembled WGS sequence"/>
</dbReference>
<accession>A0A922I2A5</accession>